<dbReference type="PANTHER" id="PTHR48108:SF26">
    <property type="entry name" value="CBS DOMAIN-CONTAINING PROTEIN DDB_G0289609"/>
    <property type="match status" value="1"/>
</dbReference>
<keyword evidence="1" id="KW-0677">Repeat</keyword>
<dbReference type="InterPro" id="IPR046342">
    <property type="entry name" value="CBS_dom_sf"/>
</dbReference>
<evidence type="ECO:0000256" key="3">
    <source>
        <dbReference type="SAM" id="MobiDB-lite"/>
    </source>
</evidence>
<evidence type="ECO:0000259" key="5">
    <source>
        <dbReference type="PROSITE" id="PS51371"/>
    </source>
</evidence>
<name>A0A0L0SUB7_ALLM3</name>
<keyword evidence="2" id="KW-0129">CBS domain</keyword>
<feature type="compositionally biased region" description="Low complexity" evidence="3">
    <location>
        <begin position="48"/>
        <end position="69"/>
    </location>
</feature>
<evidence type="ECO:0000313" key="6">
    <source>
        <dbReference type="EMBL" id="KNE65939.1"/>
    </source>
</evidence>
<feature type="domain" description="CBS" evidence="5">
    <location>
        <begin position="310"/>
        <end position="368"/>
    </location>
</feature>
<dbReference type="eggNOG" id="ENOG502QVK2">
    <property type="taxonomic scope" value="Eukaryota"/>
</dbReference>
<dbReference type="CDD" id="cd17781">
    <property type="entry name" value="CBS_pair_MUG70_1"/>
    <property type="match status" value="1"/>
</dbReference>
<feature type="domain" description="CBS" evidence="5">
    <location>
        <begin position="241"/>
        <end position="302"/>
    </location>
</feature>
<gene>
    <name evidence="6" type="ORF">AMAG_10227</name>
</gene>
<dbReference type="InterPro" id="IPR051462">
    <property type="entry name" value="CBS_domain-containing"/>
</dbReference>
<feature type="domain" description="CBS" evidence="5">
    <location>
        <begin position="70"/>
        <end position="128"/>
    </location>
</feature>
<dbReference type="PROSITE" id="PS51371">
    <property type="entry name" value="CBS"/>
    <property type="match status" value="4"/>
</dbReference>
<reference evidence="6 7" key="1">
    <citation type="submission" date="2009-11" db="EMBL/GenBank/DDBJ databases">
        <title>Annotation of Allomyces macrogynus ATCC 38327.</title>
        <authorList>
            <consortium name="The Broad Institute Genome Sequencing Platform"/>
            <person name="Russ C."/>
            <person name="Cuomo C."/>
            <person name="Burger G."/>
            <person name="Gray M.W."/>
            <person name="Holland P.W.H."/>
            <person name="King N."/>
            <person name="Lang F.B.F."/>
            <person name="Roger A.J."/>
            <person name="Ruiz-Trillo I."/>
            <person name="Young S.K."/>
            <person name="Zeng Q."/>
            <person name="Gargeya S."/>
            <person name="Fitzgerald M."/>
            <person name="Haas B."/>
            <person name="Abouelleil A."/>
            <person name="Alvarado L."/>
            <person name="Arachchi H.M."/>
            <person name="Berlin A."/>
            <person name="Chapman S.B."/>
            <person name="Gearin G."/>
            <person name="Goldberg J."/>
            <person name="Griggs A."/>
            <person name="Gujja S."/>
            <person name="Hansen M."/>
            <person name="Heiman D."/>
            <person name="Howarth C."/>
            <person name="Larimer J."/>
            <person name="Lui A."/>
            <person name="MacDonald P.J.P."/>
            <person name="McCowen C."/>
            <person name="Montmayeur A."/>
            <person name="Murphy C."/>
            <person name="Neiman D."/>
            <person name="Pearson M."/>
            <person name="Priest M."/>
            <person name="Roberts A."/>
            <person name="Saif S."/>
            <person name="Shea T."/>
            <person name="Sisk P."/>
            <person name="Stolte C."/>
            <person name="Sykes S."/>
            <person name="Wortman J."/>
            <person name="Nusbaum C."/>
            <person name="Birren B."/>
        </authorList>
    </citation>
    <scope>NUCLEOTIDE SEQUENCE [LARGE SCALE GENOMIC DNA]</scope>
    <source>
        <strain evidence="6 7">ATCC 38327</strain>
    </source>
</reference>
<sequence>MNGPSRANSTAVSAVGDPRRRHKAKDDAIRRRVDQELLRKGRRPAPPSSSSNRAATPTAAGAKAGTVAALRPSPPVTIRQSMRVLDAAQLMAARRCDALLVVDQQDRLCGIVTDKDLAFRVVAEGLDPNTTKVFEIMTKNVKYCNANKTASEALSTMISGGFRHLPVMDDEGDVIGILDITKCLYESLERIDKYYGSSKKLADALEDVQRDWASSGINAALSAQFEMIRQKMLCPDLSSIMANDRAMPPELTLRATVKDAARAMASFRSTAILVFDDTRRLAGIFTSKDMVLRVMAVKADPLTTSIVRVMTPHPDTCTHSTSIYDALKMMHDNHYLHLPVVHAENEGEVVGLIDVLKLTYTVLEKLAAARDQDAAGNSAWSGLWALAPDATGEAESMIDGTSTVLGPSSATPSSFGGGFDRRGSPSLIRPSDSASVVSDSQTYPGSGSGTTVPGFDPEQCFAFKFRDPGTLAVHRVTAPTNLAFLVALIKEKIGQHVEINTLSYADDDGDDVAIAATELYRPGAPRHADDDEDAEDVSGTGSLERGGSPAALAAEGEATSRSLTRTRSRTRSGSVVAFPPEVPKDVVPTGAGAVVPSNGGGGSGGWLERVMGQDPLQHPAVLIGMGAVVTLSMVGLVSLFRH</sequence>
<dbReference type="CDD" id="cd17782">
    <property type="entry name" value="CBS_pair_MUG70_2"/>
    <property type="match status" value="1"/>
</dbReference>
<dbReference type="SMART" id="SM00116">
    <property type="entry name" value="CBS"/>
    <property type="match status" value="4"/>
</dbReference>
<feature type="region of interest" description="Disordered" evidence="3">
    <location>
        <begin position="521"/>
        <end position="581"/>
    </location>
</feature>
<dbReference type="PANTHER" id="PTHR48108">
    <property type="entry name" value="CBS DOMAIN-CONTAINING PROTEIN CBSX2, CHLOROPLASTIC"/>
    <property type="match status" value="1"/>
</dbReference>
<feature type="domain" description="CBS" evidence="5">
    <location>
        <begin position="137"/>
        <end position="193"/>
    </location>
</feature>
<dbReference type="Pfam" id="PF00571">
    <property type="entry name" value="CBS"/>
    <property type="match status" value="4"/>
</dbReference>
<evidence type="ECO:0000313" key="7">
    <source>
        <dbReference type="Proteomes" id="UP000054350"/>
    </source>
</evidence>
<proteinExistence type="predicted"/>
<feature type="compositionally biased region" description="Polar residues" evidence="3">
    <location>
        <begin position="432"/>
        <end position="451"/>
    </location>
</feature>
<dbReference type="InterPro" id="IPR000644">
    <property type="entry name" value="CBS_dom"/>
</dbReference>
<feature type="compositionally biased region" description="Polar residues" evidence="3">
    <location>
        <begin position="1"/>
        <end position="12"/>
    </location>
</feature>
<keyword evidence="4" id="KW-0472">Membrane</keyword>
<evidence type="ECO:0000256" key="1">
    <source>
        <dbReference type="ARBA" id="ARBA00022737"/>
    </source>
</evidence>
<evidence type="ECO:0000256" key="4">
    <source>
        <dbReference type="SAM" id="Phobius"/>
    </source>
</evidence>
<dbReference type="EMBL" id="GG745349">
    <property type="protein sequence ID" value="KNE65939.1"/>
    <property type="molecule type" value="Genomic_DNA"/>
</dbReference>
<dbReference type="AlphaFoldDB" id="A0A0L0SUB7"/>
<dbReference type="STRING" id="578462.A0A0L0SUB7"/>
<accession>A0A0L0SUB7</accession>
<feature type="region of interest" description="Disordered" evidence="3">
    <location>
        <begin position="399"/>
        <end position="451"/>
    </location>
</feature>
<keyword evidence="4" id="KW-0812">Transmembrane</keyword>
<feature type="compositionally biased region" description="Basic and acidic residues" evidence="3">
    <location>
        <begin position="24"/>
        <end position="39"/>
    </location>
</feature>
<keyword evidence="7" id="KW-1185">Reference proteome</keyword>
<keyword evidence="4" id="KW-1133">Transmembrane helix</keyword>
<dbReference type="Proteomes" id="UP000054350">
    <property type="component" value="Unassembled WGS sequence"/>
</dbReference>
<evidence type="ECO:0000256" key="2">
    <source>
        <dbReference type="PROSITE-ProRule" id="PRU00703"/>
    </source>
</evidence>
<dbReference type="OrthoDB" id="418595at2759"/>
<organism evidence="6 7">
    <name type="scientific">Allomyces macrogynus (strain ATCC 38327)</name>
    <name type="common">Allomyces javanicus var. macrogynus</name>
    <dbReference type="NCBI Taxonomy" id="578462"/>
    <lineage>
        <taxon>Eukaryota</taxon>
        <taxon>Fungi</taxon>
        <taxon>Fungi incertae sedis</taxon>
        <taxon>Blastocladiomycota</taxon>
        <taxon>Blastocladiomycetes</taxon>
        <taxon>Blastocladiales</taxon>
        <taxon>Blastocladiaceae</taxon>
        <taxon>Allomyces</taxon>
    </lineage>
</organism>
<dbReference type="SUPFAM" id="SSF54631">
    <property type="entry name" value="CBS-domain pair"/>
    <property type="match status" value="2"/>
</dbReference>
<feature type="compositionally biased region" description="Polar residues" evidence="3">
    <location>
        <begin position="399"/>
        <end position="411"/>
    </location>
</feature>
<reference evidence="7" key="2">
    <citation type="submission" date="2009-11" db="EMBL/GenBank/DDBJ databases">
        <title>The Genome Sequence of Allomyces macrogynus strain ATCC 38327.</title>
        <authorList>
            <consortium name="The Broad Institute Genome Sequencing Platform"/>
            <person name="Russ C."/>
            <person name="Cuomo C."/>
            <person name="Shea T."/>
            <person name="Young S.K."/>
            <person name="Zeng Q."/>
            <person name="Koehrsen M."/>
            <person name="Haas B."/>
            <person name="Borodovsky M."/>
            <person name="Guigo R."/>
            <person name="Alvarado L."/>
            <person name="Berlin A."/>
            <person name="Borenstein D."/>
            <person name="Chen Z."/>
            <person name="Engels R."/>
            <person name="Freedman E."/>
            <person name="Gellesch M."/>
            <person name="Goldberg J."/>
            <person name="Griggs A."/>
            <person name="Gujja S."/>
            <person name="Heiman D."/>
            <person name="Hepburn T."/>
            <person name="Howarth C."/>
            <person name="Jen D."/>
            <person name="Larson L."/>
            <person name="Lewis B."/>
            <person name="Mehta T."/>
            <person name="Park D."/>
            <person name="Pearson M."/>
            <person name="Roberts A."/>
            <person name="Saif S."/>
            <person name="Shenoy N."/>
            <person name="Sisk P."/>
            <person name="Stolte C."/>
            <person name="Sykes S."/>
            <person name="Walk T."/>
            <person name="White J."/>
            <person name="Yandava C."/>
            <person name="Burger G."/>
            <person name="Gray M.W."/>
            <person name="Holland P.W.H."/>
            <person name="King N."/>
            <person name="Lang F.B.F."/>
            <person name="Roger A.J."/>
            <person name="Ruiz-Trillo I."/>
            <person name="Lander E."/>
            <person name="Nusbaum C."/>
        </authorList>
    </citation>
    <scope>NUCLEOTIDE SEQUENCE [LARGE SCALE GENOMIC DNA]</scope>
    <source>
        <strain evidence="7">ATCC 38327</strain>
    </source>
</reference>
<feature type="transmembrane region" description="Helical" evidence="4">
    <location>
        <begin position="620"/>
        <end position="640"/>
    </location>
</feature>
<dbReference type="VEuPathDB" id="FungiDB:AMAG_10227"/>
<protein>
    <recommendedName>
        <fullName evidence="5">CBS domain-containing protein</fullName>
    </recommendedName>
</protein>
<dbReference type="Gene3D" id="3.10.580.10">
    <property type="entry name" value="CBS-domain"/>
    <property type="match status" value="2"/>
</dbReference>
<feature type="region of interest" description="Disordered" evidence="3">
    <location>
        <begin position="1"/>
        <end position="72"/>
    </location>
</feature>